<sequence length="54" mass="6005">MNIRKATVQDTSAIVEVIAPFVEAVTTAEEGRLRFKAEVIQTIFERPDNLLLCG</sequence>
<keyword evidence="2" id="KW-1185">Reference proteome</keyword>
<protein>
    <submittedName>
        <fullName evidence="1">Uncharacterized protein</fullName>
    </submittedName>
</protein>
<evidence type="ECO:0000313" key="2">
    <source>
        <dbReference type="Proteomes" id="UP000023774"/>
    </source>
</evidence>
<evidence type="ECO:0000313" key="1">
    <source>
        <dbReference type="EMBL" id="ENW86129.1"/>
    </source>
</evidence>
<proteinExistence type="predicted"/>
<dbReference type="RefSeq" id="WP_005096973.1">
    <property type="nucleotide sequence ID" value="NZ_CP084300.1"/>
</dbReference>
<comment type="caution">
    <text evidence="1">The sequence shown here is derived from an EMBL/GenBank/DDBJ whole genome shotgun (WGS) entry which is preliminary data.</text>
</comment>
<dbReference type="Proteomes" id="UP000023774">
    <property type="component" value="Unassembled WGS sequence"/>
</dbReference>
<dbReference type="AlphaFoldDB" id="N9M739"/>
<organism evidence="1 2">
    <name type="scientific">Acinetobacter pseudolwoffii</name>
    <dbReference type="NCBI Taxonomy" id="2053287"/>
    <lineage>
        <taxon>Bacteria</taxon>
        <taxon>Pseudomonadati</taxon>
        <taxon>Pseudomonadota</taxon>
        <taxon>Gammaproteobacteria</taxon>
        <taxon>Moraxellales</taxon>
        <taxon>Moraxellaceae</taxon>
        <taxon>Acinetobacter</taxon>
    </lineage>
</organism>
<name>N9M739_9GAMM</name>
<reference evidence="1 2" key="1">
    <citation type="submission" date="2013-02" db="EMBL/GenBank/DDBJ databases">
        <title>The Genome Sequence of Acinetobacter sp. NIPH 713.</title>
        <authorList>
            <consortium name="The Broad Institute Genome Sequencing Platform"/>
            <consortium name="The Broad Institute Genome Sequencing Center for Infectious Disease"/>
            <person name="Cerqueira G."/>
            <person name="Feldgarden M."/>
            <person name="Courvalin P."/>
            <person name="Perichon B."/>
            <person name="Grillot-Courvalin C."/>
            <person name="Clermont D."/>
            <person name="Rocha E."/>
            <person name="Yoon E.-J."/>
            <person name="Nemec A."/>
            <person name="Walker B."/>
            <person name="Young S.K."/>
            <person name="Zeng Q."/>
            <person name="Gargeya S."/>
            <person name="Fitzgerald M."/>
            <person name="Haas B."/>
            <person name="Abouelleil A."/>
            <person name="Alvarado L."/>
            <person name="Arachchi H.M."/>
            <person name="Berlin A.M."/>
            <person name="Chapman S.B."/>
            <person name="Dewar J."/>
            <person name="Goldberg J."/>
            <person name="Griggs A."/>
            <person name="Gujja S."/>
            <person name="Hansen M."/>
            <person name="Howarth C."/>
            <person name="Imamovic A."/>
            <person name="Larimer J."/>
            <person name="McCowan C."/>
            <person name="Murphy C."/>
            <person name="Neiman D."/>
            <person name="Pearson M."/>
            <person name="Priest M."/>
            <person name="Roberts A."/>
            <person name="Saif S."/>
            <person name="Shea T."/>
            <person name="Sisk P."/>
            <person name="Sykes S."/>
            <person name="Wortman J."/>
            <person name="Nusbaum C."/>
            <person name="Birren B."/>
        </authorList>
    </citation>
    <scope>NUCLEOTIDE SEQUENCE [LARGE SCALE GENOMIC DNA]</scope>
    <source>
        <strain evidence="1 2">NIPH 713</strain>
    </source>
</reference>
<dbReference type="HOGENOM" id="CLU_3039437_0_0_6"/>
<accession>N9M739</accession>
<dbReference type="EMBL" id="APRJ01000011">
    <property type="protein sequence ID" value="ENW86129.1"/>
    <property type="molecule type" value="Genomic_DNA"/>
</dbReference>
<gene>
    <name evidence="1" type="ORF">F906_01183</name>
</gene>
<dbReference type="PATRIC" id="fig|1217709.3.peg.1139"/>